<organism evidence="1">
    <name type="scientific">marine metagenome</name>
    <dbReference type="NCBI Taxonomy" id="408172"/>
    <lineage>
        <taxon>unclassified sequences</taxon>
        <taxon>metagenomes</taxon>
        <taxon>ecological metagenomes</taxon>
    </lineage>
</organism>
<protein>
    <submittedName>
        <fullName evidence="1">Uncharacterized protein</fullName>
    </submittedName>
</protein>
<dbReference type="AlphaFoldDB" id="A0A382M8D9"/>
<gene>
    <name evidence="1" type="ORF">METZ01_LOCUS296496</name>
</gene>
<name>A0A382M8D9_9ZZZZ</name>
<dbReference type="EMBL" id="UINC01091121">
    <property type="protein sequence ID" value="SVC43642.1"/>
    <property type="molecule type" value="Genomic_DNA"/>
</dbReference>
<accession>A0A382M8D9</accession>
<proteinExistence type="predicted"/>
<feature type="non-terminal residue" evidence="1">
    <location>
        <position position="1"/>
    </location>
</feature>
<evidence type="ECO:0000313" key="1">
    <source>
        <dbReference type="EMBL" id="SVC43642.1"/>
    </source>
</evidence>
<sequence>TSLISFKNLGPPNAEPYYIPEFQRVKRPRLGGGTESIRSPKARLLRGDQPVSKMYCATLREQLQWAQN</sequence>
<reference evidence="1" key="1">
    <citation type="submission" date="2018-05" db="EMBL/GenBank/DDBJ databases">
        <authorList>
            <person name="Lanie J.A."/>
            <person name="Ng W.-L."/>
            <person name="Kazmierczak K.M."/>
            <person name="Andrzejewski T.M."/>
            <person name="Davidsen T.M."/>
            <person name="Wayne K.J."/>
            <person name="Tettelin H."/>
            <person name="Glass J.I."/>
            <person name="Rusch D."/>
            <person name="Podicherti R."/>
            <person name="Tsui H.-C.T."/>
            <person name="Winkler M.E."/>
        </authorList>
    </citation>
    <scope>NUCLEOTIDE SEQUENCE</scope>
</reference>